<sequence>MPKRFIWHVACAGGVSVELTSQLFVAAEAKRQLRNLGKMNLAVPKHREDIMAVKFHVCWRRAGEGRGKTMLDHSRRNTTLFDVYTTASYGKRITHPDLIICNMRFLPSSPRIFPSCQIKGSSGDREHGPNPHHRIISDDNKKCVVDNIKFIVLSAIMGVIMTARKYYDHFPNTIPSFNYIMELELDNTKGSQTSYHVFLSHEKVFMEALNPSSTPHPSPPLAPPSMPFNDPDFCSGNKDLPEDVDEFIRLGEILARERANQKKRKRGYCVIL</sequence>
<dbReference type="EMBL" id="RBNI01005757">
    <property type="protein sequence ID" value="RUP46501.1"/>
    <property type="molecule type" value="Genomic_DNA"/>
</dbReference>
<accession>A0A433D7B7</accession>
<keyword evidence="2" id="KW-1185">Reference proteome</keyword>
<evidence type="ECO:0000313" key="2">
    <source>
        <dbReference type="Proteomes" id="UP000268093"/>
    </source>
</evidence>
<reference evidence="1 2" key="1">
    <citation type="journal article" date="2018" name="New Phytol.">
        <title>Phylogenomics of Endogonaceae and evolution of mycorrhizas within Mucoromycota.</title>
        <authorList>
            <person name="Chang Y."/>
            <person name="Desiro A."/>
            <person name="Na H."/>
            <person name="Sandor L."/>
            <person name="Lipzen A."/>
            <person name="Clum A."/>
            <person name="Barry K."/>
            <person name="Grigoriev I.V."/>
            <person name="Martin F.M."/>
            <person name="Stajich J.E."/>
            <person name="Smith M.E."/>
            <person name="Bonito G."/>
            <person name="Spatafora J.W."/>
        </authorList>
    </citation>
    <scope>NUCLEOTIDE SEQUENCE [LARGE SCALE GENOMIC DNA]</scope>
    <source>
        <strain evidence="1 2">GMNB39</strain>
    </source>
</reference>
<name>A0A433D7B7_9FUNG</name>
<proteinExistence type="predicted"/>
<dbReference type="Proteomes" id="UP000268093">
    <property type="component" value="Unassembled WGS sequence"/>
</dbReference>
<gene>
    <name evidence="1" type="ORF">BC936DRAFT_146883</name>
</gene>
<organism evidence="1 2">
    <name type="scientific">Jimgerdemannia flammicorona</name>
    <dbReference type="NCBI Taxonomy" id="994334"/>
    <lineage>
        <taxon>Eukaryota</taxon>
        <taxon>Fungi</taxon>
        <taxon>Fungi incertae sedis</taxon>
        <taxon>Mucoromycota</taxon>
        <taxon>Mucoromycotina</taxon>
        <taxon>Endogonomycetes</taxon>
        <taxon>Endogonales</taxon>
        <taxon>Endogonaceae</taxon>
        <taxon>Jimgerdemannia</taxon>
    </lineage>
</organism>
<comment type="caution">
    <text evidence="1">The sequence shown here is derived from an EMBL/GenBank/DDBJ whole genome shotgun (WGS) entry which is preliminary data.</text>
</comment>
<protein>
    <submittedName>
        <fullName evidence="1">Uncharacterized protein</fullName>
    </submittedName>
</protein>
<evidence type="ECO:0000313" key="1">
    <source>
        <dbReference type="EMBL" id="RUP46501.1"/>
    </source>
</evidence>
<dbReference type="AlphaFoldDB" id="A0A433D7B7"/>